<dbReference type="EMBL" id="AQFM01000036">
    <property type="protein sequence ID" value="EOR08237.1"/>
    <property type="molecule type" value="Genomic_DNA"/>
</dbReference>
<dbReference type="RefSeq" id="WP_016166677.1">
    <property type="nucleotide sequence ID" value="NZ_JHZG01000011.1"/>
</dbReference>
<evidence type="ECO:0008006" key="3">
    <source>
        <dbReference type="Google" id="ProtNLM"/>
    </source>
</evidence>
<name>R9B1E6_9GAMM</name>
<evidence type="ECO:0000313" key="2">
    <source>
        <dbReference type="Proteomes" id="UP000016201"/>
    </source>
</evidence>
<protein>
    <recommendedName>
        <fullName evidence="3">Peptidase S24/S26A/S26B/S26C domain-containing protein</fullName>
    </recommendedName>
</protein>
<keyword evidence="2" id="KW-1185">Reference proteome</keyword>
<comment type="caution">
    <text evidence="1">The sequence shown here is derived from an EMBL/GenBank/DDBJ whole genome shotgun (WGS) entry which is preliminary data.</text>
</comment>
<reference evidence="1 2" key="1">
    <citation type="submission" date="2013-03" db="EMBL/GenBank/DDBJ databases">
        <title>The Genome Sequence of Acinetobacter tandoii CIP 107469.</title>
        <authorList>
            <consortium name="The Broad Institute Genome Sequencing Platform"/>
            <consortium name="The Broad Institute Genome Sequencing Center for Infectious Disease"/>
            <person name="Cerqueira G."/>
            <person name="Feldgarden M."/>
            <person name="Courvalin P."/>
            <person name="Perichon B."/>
            <person name="Grillot-Courvalin C."/>
            <person name="Clermont D."/>
            <person name="Rocha E."/>
            <person name="Yoon E.-J."/>
            <person name="Nemec A."/>
            <person name="Walker B."/>
            <person name="Young S.K."/>
            <person name="Zeng Q."/>
            <person name="Gargeya S."/>
            <person name="Fitzgerald M."/>
            <person name="Haas B."/>
            <person name="Abouelleil A."/>
            <person name="Alvarado L."/>
            <person name="Arachchi H.M."/>
            <person name="Berlin A.M."/>
            <person name="Chapman S.B."/>
            <person name="Dewar J."/>
            <person name="Goldberg J."/>
            <person name="Griggs A."/>
            <person name="Gujja S."/>
            <person name="Hansen M."/>
            <person name="Howarth C."/>
            <person name="Imamovic A."/>
            <person name="Larimer J."/>
            <person name="McCowan C."/>
            <person name="Murphy C."/>
            <person name="Neiman D."/>
            <person name="Pearson M."/>
            <person name="Priest M."/>
            <person name="Roberts A."/>
            <person name="Saif S."/>
            <person name="Shea T."/>
            <person name="Sisk P."/>
            <person name="Sykes S."/>
            <person name="Wortman J."/>
            <person name="Nusbaum C."/>
            <person name="Birren B."/>
        </authorList>
    </citation>
    <scope>NUCLEOTIDE SEQUENCE [LARGE SCALE GENOMIC DNA]</scope>
    <source>
        <strain evidence="1 2">CIP 107469</strain>
    </source>
</reference>
<gene>
    <name evidence="1" type="ORF">I593_01592</name>
</gene>
<sequence length="238" mass="26562">MQTVYEIRKSNLLEILEQFGSRKAFCERLGIEYNLLNQYLGKKSQKNIGDKFAARVTDALHVPTGWLDHPHDKLAIKNIIQSQVATDSVVHLSNTTDNVENHPSIDQSNTLRMVSLTNILKMSKGENLELSANTEEIKNIHVPTGMINPIAYLIKGTGFAKPYRNGYAVVCEYTGQPVAGEEVLIFCKNGSIYAGEYLFEQDGLVKIDSVEGALETLQKDSIERMSPVKMFISPSQII</sequence>
<dbReference type="Proteomes" id="UP000016201">
    <property type="component" value="Unassembled WGS sequence"/>
</dbReference>
<dbReference type="PATRIC" id="fig|1120927.3.peg.1542"/>
<proteinExistence type="predicted"/>
<dbReference type="OrthoDB" id="9791537at2"/>
<evidence type="ECO:0000313" key="1">
    <source>
        <dbReference type="EMBL" id="EOR08237.1"/>
    </source>
</evidence>
<accession>R9B1E6</accession>
<organism evidence="1 2">
    <name type="scientific">Acinetobacter tandoii DSM 14970 = CIP 107469</name>
    <dbReference type="NCBI Taxonomy" id="1120927"/>
    <lineage>
        <taxon>Bacteria</taxon>
        <taxon>Pseudomonadati</taxon>
        <taxon>Pseudomonadota</taxon>
        <taxon>Gammaproteobacteria</taxon>
        <taxon>Moraxellales</taxon>
        <taxon>Moraxellaceae</taxon>
        <taxon>Acinetobacter</taxon>
    </lineage>
</organism>
<dbReference type="AlphaFoldDB" id="R9B1E6"/>